<protein>
    <submittedName>
        <fullName evidence="2">NAD(P)H-binding protein</fullName>
    </submittedName>
</protein>
<dbReference type="RefSeq" id="WP_043646426.1">
    <property type="nucleotide sequence ID" value="NZ_JBIAMX010000001.1"/>
</dbReference>
<dbReference type="PANTHER" id="PTHR43162">
    <property type="match status" value="1"/>
</dbReference>
<sequence length="286" mass="28718">MILVTGATGTIGSLLVPELLARGAEVRAFTRDPGAANFPPGVEVARGDFHDPDSVAAALAGAEALFLVGVGLAGSADEVLVEAAVAAGVRRVVKLSAIGTGDPALGLAGTWHAPGERAVRDSGMAWTILRPSSFASNTLSWRDAIAAGAPVPNPVGTGAQGVIDPRDVASVAAATLVEPGHDGRVYTLTGPDLLTTADQAAILSRTLGLPVAVADIDAATAREQLIAGGTDPVFADGVVRAQAYVAAGGNAVRTGDVEKVLGRPPHSFGEWAAGRRSAFAVARVTS</sequence>
<dbReference type="Pfam" id="PF13460">
    <property type="entry name" value="NAD_binding_10"/>
    <property type="match status" value="1"/>
</dbReference>
<dbReference type="Gene3D" id="3.90.25.10">
    <property type="entry name" value="UDP-galactose 4-epimerase, domain 1"/>
    <property type="match status" value="1"/>
</dbReference>
<evidence type="ECO:0000313" key="2">
    <source>
        <dbReference type="EMBL" id="MFF0541540.1"/>
    </source>
</evidence>
<feature type="domain" description="NAD(P)-binding" evidence="1">
    <location>
        <begin position="6"/>
        <end position="179"/>
    </location>
</feature>
<dbReference type="SUPFAM" id="SSF51735">
    <property type="entry name" value="NAD(P)-binding Rossmann-fold domains"/>
    <property type="match status" value="1"/>
</dbReference>
<proteinExistence type="predicted"/>
<keyword evidence="3" id="KW-1185">Reference proteome</keyword>
<dbReference type="Proteomes" id="UP001601444">
    <property type="component" value="Unassembled WGS sequence"/>
</dbReference>
<dbReference type="InterPro" id="IPR036291">
    <property type="entry name" value="NAD(P)-bd_dom_sf"/>
</dbReference>
<gene>
    <name evidence="2" type="ORF">ACFYTF_01725</name>
</gene>
<comment type="caution">
    <text evidence="2">The sequence shown here is derived from an EMBL/GenBank/DDBJ whole genome shotgun (WGS) entry which is preliminary data.</text>
</comment>
<organism evidence="2 3">
    <name type="scientific">Nocardia thailandica</name>
    <dbReference type="NCBI Taxonomy" id="257275"/>
    <lineage>
        <taxon>Bacteria</taxon>
        <taxon>Bacillati</taxon>
        <taxon>Actinomycetota</taxon>
        <taxon>Actinomycetes</taxon>
        <taxon>Mycobacteriales</taxon>
        <taxon>Nocardiaceae</taxon>
        <taxon>Nocardia</taxon>
    </lineage>
</organism>
<name>A0ABW6PGK7_9NOCA</name>
<dbReference type="EMBL" id="JBIAMX010000001">
    <property type="protein sequence ID" value="MFF0541540.1"/>
    <property type="molecule type" value="Genomic_DNA"/>
</dbReference>
<accession>A0ABW6PGK7</accession>
<dbReference type="Gene3D" id="3.40.50.720">
    <property type="entry name" value="NAD(P)-binding Rossmann-like Domain"/>
    <property type="match status" value="1"/>
</dbReference>
<dbReference type="InterPro" id="IPR016040">
    <property type="entry name" value="NAD(P)-bd_dom"/>
</dbReference>
<dbReference type="PANTHER" id="PTHR43162:SF1">
    <property type="entry name" value="PRESTALK A DIFFERENTIATION PROTEIN A"/>
    <property type="match status" value="1"/>
</dbReference>
<dbReference type="InterPro" id="IPR051604">
    <property type="entry name" value="Ergot_Alk_Oxidoreductase"/>
</dbReference>
<evidence type="ECO:0000259" key="1">
    <source>
        <dbReference type="Pfam" id="PF13460"/>
    </source>
</evidence>
<reference evidence="2 3" key="1">
    <citation type="submission" date="2024-10" db="EMBL/GenBank/DDBJ databases">
        <title>The Natural Products Discovery Center: Release of the First 8490 Sequenced Strains for Exploring Actinobacteria Biosynthetic Diversity.</title>
        <authorList>
            <person name="Kalkreuter E."/>
            <person name="Kautsar S.A."/>
            <person name="Yang D."/>
            <person name="Bader C.D."/>
            <person name="Teijaro C.N."/>
            <person name="Fluegel L."/>
            <person name="Davis C.M."/>
            <person name="Simpson J.R."/>
            <person name="Lauterbach L."/>
            <person name="Steele A.D."/>
            <person name="Gui C."/>
            <person name="Meng S."/>
            <person name="Li G."/>
            <person name="Viehrig K."/>
            <person name="Ye F."/>
            <person name="Su P."/>
            <person name="Kiefer A.F."/>
            <person name="Nichols A."/>
            <person name="Cepeda A.J."/>
            <person name="Yan W."/>
            <person name="Fan B."/>
            <person name="Jiang Y."/>
            <person name="Adhikari A."/>
            <person name="Zheng C.-J."/>
            <person name="Schuster L."/>
            <person name="Cowan T.M."/>
            <person name="Smanski M.J."/>
            <person name="Chevrette M.G."/>
            <person name="De Carvalho L.P.S."/>
            <person name="Shen B."/>
        </authorList>
    </citation>
    <scope>NUCLEOTIDE SEQUENCE [LARGE SCALE GENOMIC DNA]</scope>
    <source>
        <strain evidence="2 3">NPDC004045</strain>
    </source>
</reference>
<evidence type="ECO:0000313" key="3">
    <source>
        <dbReference type="Proteomes" id="UP001601444"/>
    </source>
</evidence>